<evidence type="ECO:0000256" key="3">
    <source>
        <dbReference type="RuleBase" id="RU000393"/>
    </source>
</evidence>
<comment type="function">
    <text evidence="2">Destroys radicals which are normally produced within the cells and which are toxic to biological systems. May play a role in favoring mycobacterial survival in phagocytes.</text>
</comment>
<sequence>MKKITILIMSLTVFVGGCNFFDKSEKEVAVNANSQSNPNSNSNSPLTATAKVIGSNNESYGNAYFQEEDNGVMMTLALTGLPSGTHGIHIHTVGKCEPPTFESAGGHFNPTKKEHGKLNPKGYHLGDLPNLEIGEDGTVDLTFIAEGITLQKNMENSLFDEDGSALVIHEAADDYKTDPAGNSGARIACGVIQ</sequence>
<dbReference type="PATRIC" id="fig|1285586.5.peg.788"/>
<dbReference type="CDD" id="cd00305">
    <property type="entry name" value="Cu-Zn_Superoxide_Dismutase"/>
    <property type="match status" value="1"/>
</dbReference>
<comment type="catalytic activity">
    <reaction evidence="3">
        <text>2 superoxide + 2 H(+) = H2O2 + O2</text>
        <dbReference type="Rhea" id="RHEA:20696"/>
        <dbReference type="ChEBI" id="CHEBI:15378"/>
        <dbReference type="ChEBI" id="CHEBI:15379"/>
        <dbReference type="ChEBI" id="CHEBI:16240"/>
        <dbReference type="ChEBI" id="CHEBI:18421"/>
        <dbReference type="EC" id="1.15.1.1"/>
    </reaction>
</comment>
<dbReference type="PANTHER" id="PTHR10003">
    <property type="entry name" value="SUPEROXIDE DISMUTASE CU-ZN -RELATED"/>
    <property type="match status" value="1"/>
</dbReference>
<comment type="cofactor">
    <cofactor evidence="3">
        <name>Cu cation</name>
        <dbReference type="ChEBI" id="CHEBI:23378"/>
    </cofactor>
    <text evidence="3">Binds 1 copper ion per subunit.</text>
</comment>
<feature type="domain" description="Superoxide dismutase copper/zinc binding" evidence="4">
    <location>
        <begin position="60"/>
        <end position="192"/>
    </location>
</feature>
<dbReference type="PROSITE" id="PS00332">
    <property type="entry name" value="SOD_CU_ZN_2"/>
    <property type="match status" value="1"/>
</dbReference>
<dbReference type="GO" id="GO:0005507">
    <property type="term" value="F:copper ion binding"/>
    <property type="evidence" value="ECO:0007669"/>
    <property type="project" value="InterPro"/>
</dbReference>
<dbReference type="SUPFAM" id="SSF49329">
    <property type="entry name" value="Cu,Zn superoxide dismutase-like"/>
    <property type="match status" value="1"/>
</dbReference>
<dbReference type="eggNOG" id="COG2032">
    <property type="taxonomic scope" value="Bacteria"/>
</dbReference>
<reference evidence="5 6" key="1">
    <citation type="submission" date="2013-04" db="EMBL/GenBank/DDBJ databases">
        <title>Draft genome of the heavy metal tolerant bacterium Lysinibacillus sphaericus strain OT4b.31.</title>
        <authorList>
            <person name="Pena-Montenegro T.D."/>
            <person name="Dussan J."/>
        </authorList>
    </citation>
    <scope>NUCLEOTIDE SEQUENCE [LARGE SCALE GENOMIC DNA]</scope>
    <source>
        <strain evidence="5 6">OT4b.31</strain>
    </source>
</reference>
<keyword evidence="3" id="KW-0862">Zinc</keyword>
<evidence type="ECO:0000256" key="2">
    <source>
        <dbReference type="ARBA" id="ARBA00024900"/>
    </source>
</evidence>
<dbReference type="Pfam" id="PF00080">
    <property type="entry name" value="Sod_Cu"/>
    <property type="match status" value="1"/>
</dbReference>
<comment type="similarity">
    <text evidence="1 3">Belongs to the Cu-Zn superoxide dismutase family.</text>
</comment>
<dbReference type="RefSeq" id="WP_010857744.1">
    <property type="nucleotide sequence ID" value="NZ_KB933398.1"/>
</dbReference>
<evidence type="ECO:0000256" key="1">
    <source>
        <dbReference type="ARBA" id="ARBA00010457"/>
    </source>
</evidence>
<name>R7ZI56_LYSSH</name>
<dbReference type="EMBL" id="AQPX01000008">
    <property type="protein sequence ID" value="EON73775.1"/>
    <property type="molecule type" value="Genomic_DNA"/>
</dbReference>
<dbReference type="HOGENOM" id="CLU_056632_8_1_9"/>
<dbReference type="InterPro" id="IPR036423">
    <property type="entry name" value="SOD-like_Cu/Zn_dom_sf"/>
</dbReference>
<dbReference type="Gene3D" id="2.60.40.200">
    <property type="entry name" value="Superoxide dismutase, copper/zinc binding domain"/>
    <property type="match status" value="1"/>
</dbReference>
<protein>
    <recommendedName>
        <fullName evidence="3">Superoxide dismutase [Cu-Zn]</fullName>
        <ecNumber evidence="3">1.15.1.1</ecNumber>
    </recommendedName>
</protein>
<proteinExistence type="inferred from homology"/>
<dbReference type="AlphaFoldDB" id="R7ZI56"/>
<dbReference type="InterPro" id="IPR024134">
    <property type="entry name" value="SOD_Cu/Zn_/chaperone"/>
</dbReference>
<dbReference type="PROSITE" id="PS51257">
    <property type="entry name" value="PROKAR_LIPOPROTEIN"/>
    <property type="match status" value="1"/>
</dbReference>
<accession>R7ZI56</accession>
<organism evidence="5 6">
    <name type="scientific">Lysinibacillus sphaericus OT4b.31</name>
    <dbReference type="NCBI Taxonomy" id="1285586"/>
    <lineage>
        <taxon>Bacteria</taxon>
        <taxon>Bacillati</taxon>
        <taxon>Bacillota</taxon>
        <taxon>Bacilli</taxon>
        <taxon>Bacillales</taxon>
        <taxon>Bacillaceae</taxon>
        <taxon>Lysinibacillus</taxon>
    </lineage>
</organism>
<comment type="cofactor">
    <cofactor evidence="3">
        <name>Zn(2+)</name>
        <dbReference type="ChEBI" id="CHEBI:29105"/>
    </cofactor>
    <text evidence="3">Binds 1 zinc ion per subunit.</text>
</comment>
<dbReference type="InterPro" id="IPR018152">
    <property type="entry name" value="SOD_Cu/Zn_BS"/>
</dbReference>
<evidence type="ECO:0000313" key="5">
    <source>
        <dbReference type="EMBL" id="EON73775.1"/>
    </source>
</evidence>
<dbReference type="InterPro" id="IPR001424">
    <property type="entry name" value="SOD_Cu_Zn_dom"/>
</dbReference>
<dbReference type="GO" id="GO:0004784">
    <property type="term" value="F:superoxide dismutase activity"/>
    <property type="evidence" value="ECO:0007669"/>
    <property type="project" value="UniProtKB-EC"/>
</dbReference>
<evidence type="ECO:0000259" key="4">
    <source>
        <dbReference type="Pfam" id="PF00080"/>
    </source>
</evidence>
<comment type="caution">
    <text evidence="5">The sequence shown here is derived from an EMBL/GenBank/DDBJ whole genome shotgun (WGS) entry which is preliminary data.</text>
</comment>
<keyword evidence="3" id="KW-0560">Oxidoreductase</keyword>
<gene>
    <name evidence="5" type="ORF">H131_03899</name>
</gene>
<keyword evidence="3" id="KW-0186">Copper</keyword>
<evidence type="ECO:0000313" key="6">
    <source>
        <dbReference type="Proteomes" id="UP000013911"/>
    </source>
</evidence>
<dbReference type="EC" id="1.15.1.1" evidence="3"/>
<keyword evidence="3" id="KW-0479">Metal-binding</keyword>
<dbReference type="OrthoDB" id="9792957at2"/>
<dbReference type="Proteomes" id="UP000013911">
    <property type="component" value="Unassembled WGS sequence"/>
</dbReference>